<proteinExistence type="predicted"/>
<evidence type="ECO:0000313" key="4">
    <source>
        <dbReference type="Proteomes" id="UP000256388"/>
    </source>
</evidence>
<feature type="chain" id="PRO_5030063584" evidence="2">
    <location>
        <begin position="28"/>
        <end position="515"/>
    </location>
</feature>
<gene>
    <name evidence="3" type="ORF">DFR64_2671</name>
</gene>
<feature type="compositionally biased region" description="Low complexity" evidence="1">
    <location>
        <begin position="49"/>
        <end position="69"/>
    </location>
</feature>
<comment type="caution">
    <text evidence="3">The sequence shown here is derived from an EMBL/GenBank/DDBJ whole genome shotgun (WGS) entry which is preliminary data.</text>
</comment>
<accession>A0A347ZQ51</accession>
<protein>
    <submittedName>
        <fullName evidence="3">Uncharacterized protein</fullName>
    </submittedName>
</protein>
<organism evidence="3 4">
    <name type="scientific">Pelolinea submarina</name>
    <dbReference type="NCBI Taxonomy" id="913107"/>
    <lineage>
        <taxon>Bacteria</taxon>
        <taxon>Bacillati</taxon>
        <taxon>Chloroflexota</taxon>
        <taxon>Anaerolineae</taxon>
        <taxon>Anaerolineales</taxon>
        <taxon>Anaerolineaceae</taxon>
        <taxon>Pelolinea</taxon>
    </lineage>
</organism>
<keyword evidence="4" id="KW-1185">Reference proteome</keyword>
<sequence>MTNKKNSIVYSLVIILTILVSACSATASSAAVPNDANTDISAPADSQRMPPEGAPEGAPEGMMPEGTPGVQPPDGNAPAEEAPAAKETVEATATATIAPTATPDEESTEAASELNINAVLSVAEKTFIKTDEDISATDDDTSAALITNAGNLTIGKIAVTTSGDTSSVNNSAGKGQNAAILGQQGSTLKVLYGSVNTSGKGATGVYAIGEETMAAVLEETIKTSGDYARGVMVSKMAAMTVTDTDISTSGYKSPAIATGNNTGSITVENGSAATSGINSAAVYSTDTVNLSGTTLSADASPVAAIEGAGSISMTDVDATSGISDGGAVQFYPSSSSNVESGQGSLSMEGGSLASTGSNGALFYAADAEGKVELNDVAVNTASGILVKTVALENDKYSTGGALTLSVEKQTLTGDVVADAASSVTLELENGSNLTGAISTNNEGRAVNLTLDESSTWTVTADSYLTKLNDEDGISNNDVTNIIGNGFTVYYNKNANVYLRGRIYNLNGGGYLKPLN</sequence>
<feature type="signal peptide" evidence="2">
    <location>
        <begin position="1"/>
        <end position="27"/>
    </location>
</feature>
<evidence type="ECO:0000256" key="2">
    <source>
        <dbReference type="SAM" id="SignalP"/>
    </source>
</evidence>
<dbReference type="PROSITE" id="PS51257">
    <property type="entry name" value="PROKAR_LIPOPROTEIN"/>
    <property type="match status" value="1"/>
</dbReference>
<evidence type="ECO:0000313" key="3">
    <source>
        <dbReference type="EMBL" id="REG06239.1"/>
    </source>
</evidence>
<evidence type="ECO:0000256" key="1">
    <source>
        <dbReference type="SAM" id="MobiDB-lite"/>
    </source>
</evidence>
<dbReference type="InterPro" id="IPR012332">
    <property type="entry name" value="Autotransporter_pectin_lyase_C"/>
</dbReference>
<dbReference type="AlphaFoldDB" id="A0A347ZQ51"/>
<name>A0A347ZQ51_9CHLR</name>
<dbReference type="Gene3D" id="2.160.20.20">
    <property type="match status" value="1"/>
</dbReference>
<dbReference type="OrthoDB" id="355208at2"/>
<reference evidence="3 4" key="1">
    <citation type="submission" date="2018-08" db="EMBL/GenBank/DDBJ databases">
        <title>Genomic Encyclopedia of Type Strains, Phase IV (KMG-IV): sequencing the most valuable type-strain genomes for metagenomic binning, comparative biology and taxonomic classification.</title>
        <authorList>
            <person name="Goeker M."/>
        </authorList>
    </citation>
    <scope>NUCLEOTIDE SEQUENCE [LARGE SCALE GENOMIC DNA]</scope>
    <source>
        <strain evidence="3 4">DSM 23923</strain>
    </source>
</reference>
<dbReference type="RefSeq" id="WP_116225937.1">
    <property type="nucleotide sequence ID" value="NZ_AP018437.1"/>
</dbReference>
<keyword evidence="2" id="KW-0732">Signal</keyword>
<feature type="region of interest" description="Disordered" evidence="1">
    <location>
        <begin position="28"/>
        <end position="90"/>
    </location>
</feature>
<dbReference type="EMBL" id="QUMS01000004">
    <property type="protein sequence ID" value="REG06239.1"/>
    <property type="molecule type" value="Genomic_DNA"/>
</dbReference>
<dbReference type="SUPFAM" id="SSF51126">
    <property type="entry name" value="Pectin lyase-like"/>
    <property type="match status" value="1"/>
</dbReference>
<dbReference type="InterPro" id="IPR011050">
    <property type="entry name" value="Pectin_lyase_fold/virulence"/>
</dbReference>
<dbReference type="Proteomes" id="UP000256388">
    <property type="component" value="Unassembled WGS sequence"/>
</dbReference>